<dbReference type="Proteomes" id="UP000026961">
    <property type="component" value="Chromosome 8"/>
</dbReference>
<reference evidence="2" key="1">
    <citation type="submission" date="2015-04" db="UniProtKB">
        <authorList>
            <consortium name="EnsemblPlants"/>
        </authorList>
    </citation>
    <scope>IDENTIFICATION</scope>
</reference>
<organism evidence="2">
    <name type="scientific">Oryza glumipatula</name>
    <dbReference type="NCBI Taxonomy" id="40148"/>
    <lineage>
        <taxon>Eukaryota</taxon>
        <taxon>Viridiplantae</taxon>
        <taxon>Streptophyta</taxon>
        <taxon>Embryophyta</taxon>
        <taxon>Tracheophyta</taxon>
        <taxon>Spermatophyta</taxon>
        <taxon>Magnoliopsida</taxon>
        <taxon>Liliopsida</taxon>
        <taxon>Poales</taxon>
        <taxon>Poaceae</taxon>
        <taxon>BOP clade</taxon>
        <taxon>Oryzoideae</taxon>
        <taxon>Oryzeae</taxon>
        <taxon>Oryzinae</taxon>
        <taxon>Oryza</taxon>
    </lineage>
</organism>
<keyword evidence="1" id="KW-0472">Membrane</keyword>
<feature type="transmembrane region" description="Helical" evidence="1">
    <location>
        <begin position="21"/>
        <end position="50"/>
    </location>
</feature>
<accession>A0A0E0AUF2</accession>
<proteinExistence type="predicted"/>
<keyword evidence="1" id="KW-1133">Transmembrane helix</keyword>
<keyword evidence="3" id="KW-1185">Reference proteome</keyword>
<dbReference type="AlphaFoldDB" id="A0A0E0AUF2"/>
<dbReference type="HOGENOM" id="CLU_192485_0_0_1"/>
<evidence type="ECO:0000313" key="2">
    <source>
        <dbReference type="EnsemblPlants" id="OGLUM08G12730.1"/>
    </source>
</evidence>
<evidence type="ECO:0000313" key="3">
    <source>
        <dbReference type="Proteomes" id="UP000026961"/>
    </source>
</evidence>
<name>A0A0E0AUF2_9ORYZ</name>
<reference evidence="2" key="2">
    <citation type="submission" date="2018-05" db="EMBL/GenBank/DDBJ databases">
        <title>OgluRS3 (Oryza glumaepatula Reference Sequence Version 3).</title>
        <authorList>
            <person name="Zhang J."/>
            <person name="Kudrna D."/>
            <person name="Lee S."/>
            <person name="Talag J."/>
            <person name="Welchert J."/>
            <person name="Wing R.A."/>
        </authorList>
    </citation>
    <scope>NUCLEOTIDE SEQUENCE [LARGE SCALE GENOMIC DNA]</scope>
</reference>
<protein>
    <submittedName>
        <fullName evidence="2">Uncharacterized protein</fullName>
    </submittedName>
</protein>
<evidence type="ECO:0000256" key="1">
    <source>
        <dbReference type="SAM" id="Phobius"/>
    </source>
</evidence>
<dbReference type="Gramene" id="OGLUM08G12730.1">
    <property type="protein sequence ID" value="OGLUM08G12730.1"/>
    <property type="gene ID" value="OGLUM08G12730"/>
</dbReference>
<dbReference type="EnsemblPlants" id="OGLUM08G12730.1">
    <property type="protein sequence ID" value="OGLUM08G12730.1"/>
    <property type="gene ID" value="OGLUM08G12730"/>
</dbReference>
<keyword evidence="1" id="KW-0812">Transmembrane</keyword>
<sequence length="76" mass="8518">MRPEGGGWRYCHARRLVVLPCVLFATDAGVWLVTALALLLFSVVAGYIVLLSNWTPHWLPVVRTVDTRSNIVLKND</sequence>